<reference evidence="2 3" key="1">
    <citation type="journal article" date="2009" name="Stand. Genomic Sci.">
        <title>Complete genome sequence of Jonesia denitrificans type strain (Prevot 55134).</title>
        <authorList>
            <person name="Pukall R."/>
            <person name="Gehrich-Schroter G."/>
            <person name="Lapidus A."/>
            <person name="Nolan M."/>
            <person name="Glavina Del Rio T."/>
            <person name="Lucas S."/>
            <person name="Chen F."/>
            <person name="Tice H."/>
            <person name="Pitluck S."/>
            <person name="Cheng J.F."/>
            <person name="Copeland A."/>
            <person name="Saunders E."/>
            <person name="Brettin T."/>
            <person name="Detter J.C."/>
            <person name="Bruce D."/>
            <person name="Goodwin L."/>
            <person name="Pati A."/>
            <person name="Ivanova N."/>
            <person name="Mavromatis K."/>
            <person name="Ovchinnikova G."/>
            <person name="Chen A."/>
            <person name="Palaniappan K."/>
            <person name="Land M."/>
            <person name="Hauser L."/>
            <person name="Chang Y.J."/>
            <person name="Jeffries C.D."/>
            <person name="Chain P."/>
            <person name="Goker M."/>
            <person name="Bristow J."/>
            <person name="Eisen J.A."/>
            <person name="Markowitz V."/>
            <person name="Hugenholtz P."/>
            <person name="Kyrpides N.C."/>
            <person name="Klenk H.P."/>
            <person name="Han C."/>
        </authorList>
    </citation>
    <scope>NUCLEOTIDE SEQUENCE [LARGE SCALE GENOMIC DNA]</scope>
    <source>
        <strain evidence="3">ATCC 14870 / DSM 20603 / BCRC 15368 / CIP 55.134 / JCM 11481 / NBRC 15587 / NCTC 10816 / Prevot 55134</strain>
    </source>
</reference>
<proteinExistence type="predicted"/>
<protein>
    <submittedName>
        <fullName evidence="2">Uncharacterized protein</fullName>
    </submittedName>
</protein>
<dbReference type="Proteomes" id="UP000000628">
    <property type="component" value="Chromosome"/>
</dbReference>
<name>C7R1H9_JONDD</name>
<gene>
    <name evidence="2" type="ordered locus">Jden_2177</name>
</gene>
<dbReference type="eggNOG" id="ENOG502ZRRD">
    <property type="taxonomic scope" value="Bacteria"/>
</dbReference>
<keyword evidence="3" id="KW-1185">Reference proteome</keyword>
<dbReference type="HOGENOM" id="CLU_2355969_0_0_11"/>
<dbReference type="KEGG" id="jde:Jden_2177"/>
<dbReference type="RefSeq" id="WP_015772442.1">
    <property type="nucleotide sequence ID" value="NC_013174.1"/>
</dbReference>
<evidence type="ECO:0000313" key="3">
    <source>
        <dbReference type="Proteomes" id="UP000000628"/>
    </source>
</evidence>
<dbReference type="EMBL" id="CP001706">
    <property type="protein sequence ID" value="ACV09814.1"/>
    <property type="molecule type" value="Genomic_DNA"/>
</dbReference>
<dbReference type="STRING" id="471856.Jden_2177"/>
<feature type="transmembrane region" description="Helical" evidence="1">
    <location>
        <begin position="20"/>
        <end position="41"/>
    </location>
</feature>
<keyword evidence="1" id="KW-1133">Transmembrane helix</keyword>
<keyword evidence="1" id="KW-0812">Transmembrane</keyword>
<feature type="transmembrane region" description="Helical" evidence="1">
    <location>
        <begin position="47"/>
        <end position="65"/>
    </location>
</feature>
<accession>C7R1H9</accession>
<keyword evidence="1" id="KW-0472">Membrane</keyword>
<dbReference type="OrthoDB" id="10000602at2"/>
<organism evidence="2 3">
    <name type="scientific">Jonesia denitrificans (strain ATCC 14870 / DSM 20603 / BCRC 15368 / CIP 55.134 / JCM 11481 / NBRC 15587 / NCTC 10816 / Prevot 55134)</name>
    <name type="common">Listeria denitrificans</name>
    <dbReference type="NCBI Taxonomy" id="471856"/>
    <lineage>
        <taxon>Bacteria</taxon>
        <taxon>Bacillati</taxon>
        <taxon>Actinomycetota</taxon>
        <taxon>Actinomycetes</taxon>
        <taxon>Micrococcales</taxon>
        <taxon>Jonesiaceae</taxon>
        <taxon>Jonesia</taxon>
    </lineage>
</organism>
<evidence type="ECO:0000313" key="2">
    <source>
        <dbReference type="EMBL" id="ACV09814.1"/>
    </source>
</evidence>
<evidence type="ECO:0000256" key="1">
    <source>
        <dbReference type="SAM" id="Phobius"/>
    </source>
</evidence>
<sequence>MTDTEKNVEKEKKPAGATMFSFAGFAVIGIFAAVAVKSFFVEPTYGGGPKLGSLVVILPLIIGAIQRTTSDKELTWYKTEARLLGLATGILVGLTS</sequence>
<dbReference type="AlphaFoldDB" id="C7R1H9"/>